<dbReference type="PANTHER" id="PTHR43684:SF1">
    <property type="entry name" value="ENOYL-COA DELTA ISOMERASE 2"/>
    <property type="match status" value="1"/>
</dbReference>
<gene>
    <name evidence="4" type="ORF">PGLA1383_LOCUS28085</name>
</gene>
<organism evidence="4 5">
    <name type="scientific">Polarella glacialis</name>
    <name type="common">Dinoflagellate</name>
    <dbReference type="NCBI Taxonomy" id="89957"/>
    <lineage>
        <taxon>Eukaryota</taxon>
        <taxon>Sar</taxon>
        <taxon>Alveolata</taxon>
        <taxon>Dinophyceae</taxon>
        <taxon>Suessiales</taxon>
        <taxon>Suessiaceae</taxon>
        <taxon>Polarella</taxon>
    </lineage>
</organism>
<dbReference type="InterPro" id="IPR051053">
    <property type="entry name" value="ECH/Chromodomain_protein"/>
</dbReference>
<proteinExistence type="predicted"/>
<name>A0A813FIQ1_POLGL</name>
<dbReference type="Pfam" id="PF00378">
    <property type="entry name" value="ECH_1"/>
    <property type="match status" value="1"/>
</dbReference>
<comment type="caution">
    <text evidence="4">The sequence shown here is derived from an EMBL/GenBank/DDBJ whole genome shotgun (WGS) entry which is preliminary data.</text>
</comment>
<dbReference type="InterPro" id="IPR001753">
    <property type="entry name" value="Enoyl-CoA_hydra/iso"/>
</dbReference>
<dbReference type="GO" id="GO:0005777">
    <property type="term" value="C:peroxisome"/>
    <property type="evidence" value="ECO:0007669"/>
    <property type="project" value="UniProtKB-SubCell"/>
</dbReference>
<evidence type="ECO:0008006" key="6">
    <source>
        <dbReference type="Google" id="ProtNLM"/>
    </source>
</evidence>
<dbReference type="AlphaFoldDB" id="A0A813FIQ1"/>
<comment type="subcellular location">
    <subcellularLocation>
        <location evidence="1">Peroxisome</location>
    </subcellularLocation>
</comment>
<evidence type="ECO:0000256" key="2">
    <source>
        <dbReference type="ARBA" id="ARBA00023140"/>
    </source>
</evidence>
<evidence type="ECO:0000313" key="5">
    <source>
        <dbReference type="Proteomes" id="UP000654075"/>
    </source>
</evidence>
<dbReference type="CDD" id="cd06558">
    <property type="entry name" value="crotonase-like"/>
    <property type="match status" value="1"/>
</dbReference>
<keyword evidence="2" id="KW-0576">Peroxisome</keyword>
<evidence type="ECO:0000256" key="3">
    <source>
        <dbReference type="ARBA" id="ARBA00023235"/>
    </source>
</evidence>
<reference evidence="4" key="1">
    <citation type="submission" date="2021-02" db="EMBL/GenBank/DDBJ databases">
        <authorList>
            <person name="Dougan E. K."/>
            <person name="Rhodes N."/>
            <person name="Thang M."/>
            <person name="Chan C."/>
        </authorList>
    </citation>
    <scope>NUCLEOTIDE SEQUENCE</scope>
</reference>
<dbReference type="PANTHER" id="PTHR43684">
    <property type="match status" value="1"/>
</dbReference>
<evidence type="ECO:0000256" key="1">
    <source>
        <dbReference type="ARBA" id="ARBA00004275"/>
    </source>
</evidence>
<keyword evidence="3" id="KW-0413">Isomerase</keyword>
<dbReference type="OMA" id="WMANTMA"/>
<protein>
    <recommendedName>
        <fullName evidence="6">Enoyl-CoA hydratase</fullName>
    </recommendedName>
</protein>
<keyword evidence="5" id="KW-1185">Reference proteome</keyword>
<dbReference type="EMBL" id="CAJNNV010024596">
    <property type="protein sequence ID" value="CAE8610258.1"/>
    <property type="molecule type" value="Genomic_DNA"/>
</dbReference>
<accession>A0A813FIQ1</accession>
<dbReference type="Gene3D" id="3.90.226.10">
    <property type="entry name" value="2-enoyl-CoA Hydratase, Chain A, domain 1"/>
    <property type="match status" value="1"/>
</dbReference>
<dbReference type="GO" id="GO:0004165">
    <property type="term" value="F:delta(3)-delta(2)-enoyl-CoA isomerase activity"/>
    <property type="evidence" value="ECO:0007669"/>
    <property type="project" value="UniProtKB-ARBA"/>
</dbReference>
<dbReference type="SUPFAM" id="SSF52096">
    <property type="entry name" value="ClpP/crotonase"/>
    <property type="match status" value="1"/>
</dbReference>
<evidence type="ECO:0000313" key="4">
    <source>
        <dbReference type="EMBL" id="CAE8610258.1"/>
    </source>
</evidence>
<feature type="non-terminal residue" evidence="4">
    <location>
        <position position="1"/>
    </location>
</feature>
<dbReference type="OrthoDB" id="2018133at2759"/>
<sequence length="234" mass="25129">VIEHAKRDDRCKVIVWTGAGRAFCAGGNFADPSSSVPSEVYEGYVNAGIAVALPDISLAGTTRAMIKFPKISIAAVNGVTVGGGVNLAFIWQDFCYVSDAVTFRYPFGELGLTPELGSSVLLPKIIGLQRAKELMQLGTEFTAQRACELGLCNQVLPSAEVVPKALEIAKKLAAMPQFALRESKRLVNKELAESIDRITEDELEVIKKAIVSPETQQAMAALMRKSAKSANSKL</sequence>
<dbReference type="Proteomes" id="UP000654075">
    <property type="component" value="Unassembled WGS sequence"/>
</dbReference>
<dbReference type="InterPro" id="IPR029045">
    <property type="entry name" value="ClpP/crotonase-like_dom_sf"/>
</dbReference>